<gene>
    <name evidence="9" type="ORF">SPB_1896</name>
</gene>
<comment type="pathway">
    <text evidence="2">Quinol/quinone metabolism; menaquinone biosynthesis.</text>
</comment>
<feature type="transmembrane region" description="Helical" evidence="8">
    <location>
        <begin position="55"/>
        <end position="71"/>
    </location>
</feature>
<dbReference type="eggNOG" id="COG1575">
    <property type="taxonomic scope" value="Bacteria"/>
</dbReference>
<dbReference type="PIRSF" id="PIRSF005355">
    <property type="entry name" value="UBIAD1"/>
    <property type="match status" value="1"/>
</dbReference>
<dbReference type="CDD" id="cd13962">
    <property type="entry name" value="PT_UbiA_UBIAD1"/>
    <property type="match status" value="1"/>
</dbReference>
<dbReference type="NCBIfam" id="NF004752">
    <property type="entry name" value="PRK06080.1-4"/>
    <property type="match status" value="1"/>
</dbReference>
<dbReference type="InterPro" id="IPR026046">
    <property type="entry name" value="UBIAD1"/>
</dbReference>
<dbReference type="PANTHER" id="PTHR13929">
    <property type="entry name" value="1,4-DIHYDROXY-2-NAPHTHOATE OCTAPRENYLTRANSFERASE"/>
    <property type="match status" value="1"/>
</dbReference>
<feature type="transmembrane region" description="Helical" evidence="8">
    <location>
        <begin position="258"/>
        <end position="275"/>
    </location>
</feature>
<evidence type="ECO:0000256" key="6">
    <source>
        <dbReference type="ARBA" id="ARBA00022989"/>
    </source>
</evidence>
<dbReference type="GO" id="GO:0042371">
    <property type="term" value="P:vitamin K biosynthetic process"/>
    <property type="evidence" value="ECO:0007669"/>
    <property type="project" value="TreeGrafter"/>
</dbReference>
<dbReference type="HOGENOM" id="CLU_043611_3_1_9"/>
<dbReference type="InterPro" id="IPR000537">
    <property type="entry name" value="UbiA_prenyltransferase"/>
</dbReference>
<sequence>MEYNIRVKGYLKERLFMTIPVFLELVEMKAKTASVLPFLIGLCLSYYYYDSLHPFLVLLFFIAMFFFNMFVDMWDNYNDYKNAINLDYQAKTNIIGRESLSVSLIEKLMAGFLFISASIGILLTAIVGWPLFVMGLFCFGVGILYSYGPRPLSSLPLGEFFSGFTMGFVISLICVYLNTYQDFKWDLPNLAAVFLISLPNTLWIANLMLANNLCDKEEDESNHRYTLVHYTGLKGGLMLFALGNIIAILAIVGQYLLGLAPVTVLLCLFLVPFIYKQSRLLWQKQVKRETFICAVRILALGSFTQVVTYFIGIFLK</sequence>
<comment type="subcellular location">
    <subcellularLocation>
        <location evidence="1">Membrane</location>
        <topology evidence="1">Multi-pass membrane protein</topology>
    </subcellularLocation>
</comment>
<feature type="transmembrane region" description="Helical" evidence="8">
    <location>
        <begin position="231"/>
        <end position="252"/>
    </location>
</feature>
<keyword evidence="5 8" id="KW-0812">Transmembrane</keyword>
<evidence type="ECO:0000256" key="2">
    <source>
        <dbReference type="ARBA" id="ARBA00004863"/>
    </source>
</evidence>
<dbReference type="GO" id="GO:0009234">
    <property type="term" value="P:menaquinone biosynthetic process"/>
    <property type="evidence" value="ECO:0007669"/>
    <property type="project" value="UniProtKB-UniPathway"/>
</dbReference>
<feature type="transmembrane region" description="Helical" evidence="8">
    <location>
        <begin position="104"/>
        <end position="123"/>
    </location>
</feature>
<organism evidence="9 10">
    <name type="scientific">Streptococcus parauberis NCFD 2020</name>
    <dbReference type="NCBI Taxonomy" id="873447"/>
    <lineage>
        <taxon>Bacteria</taxon>
        <taxon>Bacillati</taxon>
        <taxon>Bacillota</taxon>
        <taxon>Bacilli</taxon>
        <taxon>Lactobacillales</taxon>
        <taxon>Streptococcaceae</taxon>
        <taxon>Streptococcus</taxon>
    </lineage>
</organism>
<comment type="caution">
    <text evidence="9">The sequence shown here is derived from an EMBL/GenBank/DDBJ whole genome shotgun (WGS) entry which is preliminary data.</text>
</comment>
<name>F1Z0H4_9STRE</name>
<feature type="transmembrane region" description="Helical" evidence="8">
    <location>
        <begin position="32"/>
        <end position="49"/>
    </location>
</feature>
<evidence type="ECO:0000256" key="7">
    <source>
        <dbReference type="ARBA" id="ARBA00023136"/>
    </source>
</evidence>
<proteinExistence type="predicted"/>
<evidence type="ECO:0000313" key="9">
    <source>
        <dbReference type="EMBL" id="EGE54373.1"/>
    </source>
</evidence>
<evidence type="ECO:0000313" key="10">
    <source>
        <dbReference type="Proteomes" id="UP000003732"/>
    </source>
</evidence>
<dbReference type="PANTHER" id="PTHR13929:SF0">
    <property type="entry name" value="UBIA PRENYLTRANSFERASE DOMAIN-CONTAINING PROTEIN 1"/>
    <property type="match status" value="1"/>
</dbReference>
<dbReference type="EMBL" id="AEUT02000001">
    <property type="protein sequence ID" value="EGE54373.1"/>
    <property type="molecule type" value="Genomic_DNA"/>
</dbReference>
<feature type="transmembrane region" description="Helical" evidence="8">
    <location>
        <begin position="129"/>
        <end position="148"/>
    </location>
</feature>
<dbReference type="GO" id="GO:0004659">
    <property type="term" value="F:prenyltransferase activity"/>
    <property type="evidence" value="ECO:0007669"/>
    <property type="project" value="InterPro"/>
</dbReference>
<dbReference type="Pfam" id="PF01040">
    <property type="entry name" value="UbiA"/>
    <property type="match status" value="1"/>
</dbReference>
<evidence type="ECO:0000256" key="5">
    <source>
        <dbReference type="ARBA" id="ARBA00022692"/>
    </source>
</evidence>
<dbReference type="AlphaFoldDB" id="F1Z0H4"/>
<feature type="transmembrane region" description="Helical" evidence="8">
    <location>
        <begin position="295"/>
        <end position="315"/>
    </location>
</feature>
<evidence type="ECO:0000256" key="4">
    <source>
        <dbReference type="ARBA" id="ARBA00022679"/>
    </source>
</evidence>
<feature type="transmembrane region" description="Helical" evidence="8">
    <location>
        <begin position="190"/>
        <end position="210"/>
    </location>
</feature>
<evidence type="ECO:0000256" key="3">
    <source>
        <dbReference type="ARBA" id="ARBA00022428"/>
    </source>
</evidence>
<keyword evidence="6 8" id="KW-1133">Transmembrane helix</keyword>
<keyword evidence="4 9" id="KW-0808">Transferase</keyword>
<keyword evidence="3" id="KW-0474">Menaquinone biosynthesis</keyword>
<protein>
    <submittedName>
        <fullName evidence="9">1,4-dihydroxy-2-naphthoate octaprenyltransferase</fullName>
    </submittedName>
</protein>
<reference evidence="9 10" key="1">
    <citation type="submission" date="2011-02" db="EMBL/GenBank/DDBJ databases">
        <authorList>
            <person name="Stanhope M.J."/>
            <person name="Durkin A.S."/>
            <person name="Hostetler J."/>
            <person name="Kim M."/>
            <person name="Radune D."/>
            <person name="Singh I."/>
            <person name="Town C.D."/>
        </authorList>
    </citation>
    <scope>NUCLEOTIDE SEQUENCE [LARGE SCALE GENOMIC DNA]</scope>
    <source>
        <strain evidence="9 10">NCFD 2020</strain>
    </source>
</reference>
<evidence type="ECO:0000256" key="1">
    <source>
        <dbReference type="ARBA" id="ARBA00004141"/>
    </source>
</evidence>
<accession>F1Z0H4</accession>
<evidence type="ECO:0000256" key="8">
    <source>
        <dbReference type="SAM" id="Phobius"/>
    </source>
</evidence>
<dbReference type="Proteomes" id="UP000003732">
    <property type="component" value="Unassembled WGS sequence"/>
</dbReference>
<dbReference type="Gene3D" id="1.10.357.140">
    <property type="entry name" value="UbiA prenyltransferase"/>
    <property type="match status" value="1"/>
</dbReference>
<feature type="transmembrane region" description="Helical" evidence="8">
    <location>
        <begin position="160"/>
        <end position="178"/>
    </location>
</feature>
<dbReference type="InterPro" id="IPR044878">
    <property type="entry name" value="UbiA_sf"/>
</dbReference>
<keyword evidence="7 8" id="KW-0472">Membrane</keyword>
<dbReference type="GO" id="GO:0016020">
    <property type="term" value="C:membrane"/>
    <property type="evidence" value="ECO:0007669"/>
    <property type="project" value="UniProtKB-SubCell"/>
</dbReference>
<dbReference type="UniPathway" id="UPA00079"/>